<dbReference type="Proteomes" id="UP000243350">
    <property type="component" value="Unassembled WGS sequence"/>
</dbReference>
<keyword evidence="3" id="KW-1185">Reference proteome</keyword>
<dbReference type="RefSeq" id="WP_103167374.1">
    <property type="nucleotide sequence ID" value="NZ_CP130489.1"/>
</dbReference>
<organism evidence="2 4">
    <name type="scientific">Staphylococcus devriesei</name>
    <dbReference type="NCBI Taxonomy" id="586733"/>
    <lineage>
        <taxon>Bacteria</taxon>
        <taxon>Bacillati</taxon>
        <taxon>Bacillota</taxon>
        <taxon>Bacilli</taxon>
        <taxon>Bacillales</taxon>
        <taxon>Staphylococcaceae</taxon>
        <taxon>Staphylococcus</taxon>
    </lineage>
</organism>
<protein>
    <submittedName>
        <fullName evidence="2">Alpha/beta hydrolase</fullName>
    </submittedName>
</protein>
<dbReference type="GeneID" id="48886832"/>
<dbReference type="InterPro" id="IPR000801">
    <property type="entry name" value="Esterase-like"/>
</dbReference>
<sequence length="231" mass="26638">MKNTYTFQDHSIIIQLPRSYSKNLTRHYPAVITQDGDSLFKSIQRHDVIFIGIEPIDRAHDYTPWPTERNPNGGGADNYLTWLATELIPHLRHRYRISPNNADLTIAGASYGGLLTLYALLTMPNQFGNYIILSPSMWYPDIFSLFGKGSPALSNKKIYWYVGGREGMKHTKVIKPMVRNNKMAVQKIQPLLTSHTTFIFETNKHGIHRQSFFTYYFKRGLRKLKINKKGS</sequence>
<dbReference type="InterPro" id="IPR050583">
    <property type="entry name" value="Mycobacterial_A85_antigen"/>
</dbReference>
<proteinExistence type="predicted"/>
<dbReference type="InterPro" id="IPR029058">
    <property type="entry name" value="AB_hydrolase_fold"/>
</dbReference>
<evidence type="ECO:0000313" key="3">
    <source>
        <dbReference type="Proteomes" id="UP000242088"/>
    </source>
</evidence>
<comment type="caution">
    <text evidence="2">The sequence shown here is derived from an EMBL/GenBank/DDBJ whole genome shotgun (WGS) entry which is preliminary data.</text>
</comment>
<reference evidence="2" key="2">
    <citation type="submission" date="2018-03" db="EMBL/GenBank/DDBJ databases">
        <authorList>
            <person name="Keele B.F."/>
        </authorList>
    </citation>
    <scope>NUCLEOTIDE SEQUENCE</scope>
    <source>
        <strain evidence="2">SNUC 4143</strain>
    </source>
</reference>
<dbReference type="PANTHER" id="PTHR48098:SF6">
    <property type="entry name" value="FERRI-BACILLIBACTIN ESTERASE BESA"/>
    <property type="match status" value="1"/>
</dbReference>
<evidence type="ECO:0000313" key="1">
    <source>
        <dbReference type="EMBL" id="PTF13721.1"/>
    </source>
</evidence>
<evidence type="ECO:0000313" key="4">
    <source>
        <dbReference type="Proteomes" id="UP000243350"/>
    </source>
</evidence>
<gene>
    <name evidence="1" type="ORF">BUY47_07725</name>
    <name evidence="2" type="ORF">BUY48_01895</name>
</gene>
<name>A0A2K4DI44_9STAP</name>
<dbReference type="Gene3D" id="3.40.50.1820">
    <property type="entry name" value="alpha/beta hydrolase"/>
    <property type="match status" value="1"/>
</dbReference>
<keyword evidence="2" id="KW-0378">Hydrolase</keyword>
<dbReference type="EMBL" id="PYZH01000006">
    <property type="protein sequence ID" value="PTF16556.1"/>
    <property type="molecule type" value="Genomic_DNA"/>
</dbReference>
<reference evidence="3 4" key="1">
    <citation type="journal article" date="2016" name="Front. Microbiol.">
        <title>Comprehensive Phylogenetic Analysis of Bovine Non-aureus Staphylococci Species Based on Whole-Genome Sequencing.</title>
        <authorList>
            <person name="Naushad S."/>
            <person name="Barkema H.W."/>
            <person name="Luby C."/>
            <person name="Condas L.A."/>
            <person name="Nobrega D.B."/>
            <person name="Carson D.A."/>
            <person name="De Buck J."/>
        </authorList>
    </citation>
    <scope>NUCLEOTIDE SEQUENCE [LARGE SCALE GENOMIC DNA]</scope>
    <source>
        <strain evidence="1 3">SNUC 1409</strain>
        <strain evidence="2 4">SNUC 4143</strain>
    </source>
</reference>
<reference evidence="1" key="3">
    <citation type="submission" date="2018-03" db="EMBL/GenBank/DDBJ databases">
        <authorList>
            <person name="Naushad S."/>
        </authorList>
    </citation>
    <scope>NUCLEOTIDE SEQUENCE</scope>
    <source>
        <strain evidence="1">SNUC 1409</strain>
    </source>
</reference>
<dbReference type="GO" id="GO:0016787">
    <property type="term" value="F:hydrolase activity"/>
    <property type="evidence" value="ECO:0007669"/>
    <property type="project" value="UniProtKB-KW"/>
</dbReference>
<dbReference type="Proteomes" id="UP000242088">
    <property type="component" value="Unassembled WGS sequence"/>
</dbReference>
<accession>A0A2K4DI44</accession>
<dbReference type="SUPFAM" id="SSF53474">
    <property type="entry name" value="alpha/beta-Hydrolases"/>
    <property type="match status" value="1"/>
</dbReference>
<dbReference type="AlphaFoldDB" id="A0A2K4DI44"/>
<dbReference type="Pfam" id="PF00756">
    <property type="entry name" value="Esterase"/>
    <property type="match status" value="1"/>
</dbReference>
<dbReference type="PANTHER" id="PTHR48098">
    <property type="entry name" value="ENTEROCHELIN ESTERASE-RELATED"/>
    <property type="match status" value="1"/>
</dbReference>
<evidence type="ECO:0000313" key="2">
    <source>
        <dbReference type="EMBL" id="PTF16556.1"/>
    </source>
</evidence>
<dbReference type="EMBL" id="PYZI01000008">
    <property type="protein sequence ID" value="PTF13721.1"/>
    <property type="molecule type" value="Genomic_DNA"/>
</dbReference>